<reference evidence="4" key="1">
    <citation type="journal article" date="2019" name="Int. J. Syst. Evol. Microbiol.">
        <title>The Global Catalogue of Microorganisms (GCM) 10K type strain sequencing project: providing services to taxonomists for standard genome sequencing and annotation.</title>
        <authorList>
            <consortium name="The Broad Institute Genomics Platform"/>
            <consortium name="The Broad Institute Genome Sequencing Center for Infectious Disease"/>
            <person name="Wu L."/>
            <person name="Ma J."/>
        </authorList>
    </citation>
    <scope>NUCLEOTIDE SEQUENCE [LARGE SCALE GENOMIC DNA]</scope>
    <source>
        <strain evidence="4">CCM 7132</strain>
    </source>
</reference>
<name>A0ABQ1MIP9_9PROT</name>
<evidence type="ECO:0000256" key="1">
    <source>
        <dbReference type="SAM" id="Phobius"/>
    </source>
</evidence>
<accession>A0ABQ1MIP9</accession>
<keyword evidence="2" id="KW-0732">Signal</keyword>
<sequence length="144" mass="15422">MRTRLFASTLIGSLTCNAALLALARKRGFSAAQGVNCTAHWLVGPEAADIRDFDLKHSGTGIATNIAALLFWSVFYDLALGRKPGRIRAVLVTLALGPVAALADYKATPKRFTPGWELVFSKKEMGLVYAAMVAGMALGARRAR</sequence>
<comment type="caution">
    <text evidence="3">The sequence shown here is derived from an EMBL/GenBank/DDBJ whole genome shotgun (WGS) entry which is preliminary data.</text>
</comment>
<dbReference type="EMBL" id="BMCH01000007">
    <property type="protein sequence ID" value="GGC38033.1"/>
    <property type="molecule type" value="Genomic_DNA"/>
</dbReference>
<dbReference type="Proteomes" id="UP000637769">
    <property type="component" value="Unassembled WGS sequence"/>
</dbReference>
<keyword evidence="1" id="KW-0812">Transmembrane</keyword>
<feature type="chain" id="PRO_5045944005" evidence="2">
    <location>
        <begin position="19"/>
        <end position="144"/>
    </location>
</feature>
<protein>
    <submittedName>
        <fullName evidence="3">Uncharacterized protein</fullName>
    </submittedName>
</protein>
<keyword evidence="1" id="KW-1133">Transmembrane helix</keyword>
<keyword evidence="4" id="KW-1185">Reference proteome</keyword>
<keyword evidence="1" id="KW-0472">Membrane</keyword>
<evidence type="ECO:0000313" key="4">
    <source>
        <dbReference type="Proteomes" id="UP000637769"/>
    </source>
</evidence>
<feature type="transmembrane region" description="Helical" evidence="1">
    <location>
        <begin position="62"/>
        <end position="80"/>
    </location>
</feature>
<organism evidence="3 4">
    <name type="scientific">Asaia siamensis</name>
    <dbReference type="NCBI Taxonomy" id="110479"/>
    <lineage>
        <taxon>Bacteria</taxon>
        <taxon>Pseudomonadati</taxon>
        <taxon>Pseudomonadota</taxon>
        <taxon>Alphaproteobacteria</taxon>
        <taxon>Acetobacterales</taxon>
        <taxon>Acetobacteraceae</taxon>
        <taxon>Asaia</taxon>
    </lineage>
</organism>
<gene>
    <name evidence="3" type="ORF">GCM10007207_24500</name>
</gene>
<evidence type="ECO:0000256" key="2">
    <source>
        <dbReference type="SAM" id="SignalP"/>
    </source>
</evidence>
<dbReference type="RefSeq" id="WP_188427120.1">
    <property type="nucleotide sequence ID" value="NZ_BMCH01000007.1"/>
</dbReference>
<proteinExistence type="predicted"/>
<evidence type="ECO:0000313" key="3">
    <source>
        <dbReference type="EMBL" id="GGC38033.1"/>
    </source>
</evidence>
<feature type="signal peptide" evidence="2">
    <location>
        <begin position="1"/>
        <end position="18"/>
    </location>
</feature>